<sequence length="279" mass="31969">MQATMQCFTEVSMRIHAHRIIHNPLQPPAQYAGAITFHSMEIFWVPYIPLPSLSTIHYPCQLNDAAITVSYAFVFEPTVDKVKLPLVCWASKEKIAIRDYIYDIDVYGTGLVLSLDYLDGQYGLLKVVFQNFSIGEIMEAEFFAYILVPVDKLALTWIEKCMVLTIQCQNRYSVQTSLVFYEDQVEDSNPMTYTPYGPSYGHDTPFVLQPIIPQLPVRPEPAHCSVGVQIKSQRKQLLSASTHPDQKPSNQILGNWGQLFSLFPMDVRLRSEFIWNHRE</sequence>
<name>A0A2H3CLU4_ARMGA</name>
<dbReference type="Proteomes" id="UP000217790">
    <property type="component" value="Unassembled WGS sequence"/>
</dbReference>
<gene>
    <name evidence="1" type="ORF">ARMGADRAFT_1040251</name>
</gene>
<reference evidence="2" key="1">
    <citation type="journal article" date="2017" name="Nat. Ecol. Evol.">
        <title>Genome expansion and lineage-specific genetic innovations in the forest pathogenic fungi Armillaria.</title>
        <authorList>
            <person name="Sipos G."/>
            <person name="Prasanna A.N."/>
            <person name="Walter M.C."/>
            <person name="O'Connor E."/>
            <person name="Balint B."/>
            <person name="Krizsan K."/>
            <person name="Kiss B."/>
            <person name="Hess J."/>
            <person name="Varga T."/>
            <person name="Slot J."/>
            <person name="Riley R."/>
            <person name="Boka B."/>
            <person name="Rigling D."/>
            <person name="Barry K."/>
            <person name="Lee J."/>
            <person name="Mihaltcheva S."/>
            <person name="LaButti K."/>
            <person name="Lipzen A."/>
            <person name="Waldron R."/>
            <person name="Moloney N.M."/>
            <person name="Sperisen C."/>
            <person name="Kredics L."/>
            <person name="Vagvoelgyi C."/>
            <person name="Patrignani A."/>
            <person name="Fitzpatrick D."/>
            <person name="Nagy I."/>
            <person name="Doyle S."/>
            <person name="Anderson J.B."/>
            <person name="Grigoriev I.V."/>
            <person name="Gueldener U."/>
            <person name="Muensterkoetter M."/>
            <person name="Nagy L.G."/>
        </authorList>
    </citation>
    <scope>NUCLEOTIDE SEQUENCE [LARGE SCALE GENOMIC DNA]</scope>
    <source>
        <strain evidence="2">Ar21-2</strain>
    </source>
</reference>
<evidence type="ECO:0000313" key="1">
    <source>
        <dbReference type="EMBL" id="PBK80152.1"/>
    </source>
</evidence>
<accession>A0A2H3CLU4</accession>
<dbReference type="InParanoid" id="A0A2H3CLU4"/>
<dbReference type="EMBL" id="KZ293751">
    <property type="protein sequence ID" value="PBK80152.1"/>
    <property type="molecule type" value="Genomic_DNA"/>
</dbReference>
<evidence type="ECO:0000313" key="2">
    <source>
        <dbReference type="Proteomes" id="UP000217790"/>
    </source>
</evidence>
<dbReference type="AlphaFoldDB" id="A0A2H3CLU4"/>
<dbReference type="OrthoDB" id="2907154at2759"/>
<proteinExistence type="predicted"/>
<organism evidence="1 2">
    <name type="scientific">Armillaria gallica</name>
    <name type="common">Bulbous honey fungus</name>
    <name type="synonym">Armillaria bulbosa</name>
    <dbReference type="NCBI Taxonomy" id="47427"/>
    <lineage>
        <taxon>Eukaryota</taxon>
        <taxon>Fungi</taxon>
        <taxon>Dikarya</taxon>
        <taxon>Basidiomycota</taxon>
        <taxon>Agaricomycotina</taxon>
        <taxon>Agaricomycetes</taxon>
        <taxon>Agaricomycetidae</taxon>
        <taxon>Agaricales</taxon>
        <taxon>Marasmiineae</taxon>
        <taxon>Physalacriaceae</taxon>
        <taxon>Armillaria</taxon>
    </lineage>
</organism>
<protein>
    <submittedName>
        <fullName evidence="1">Uncharacterized protein</fullName>
    </submittedName>
</protein>
<keyword evidence="2" id="KW-1185">Reference proteome</keyword>